<dbReference type="InterPro" id="IPR038148">
    <property type="entry name" value="Tn1545/Tn916_Xis"/>
</dbReference>
<reference evidence="2 3" key="1">
    <citation type="submission" date="2015-07" db="EMBL/GenBank/DDBJ databases">
        <title>Foodborne Vibrio parahaemolyticus Isolates.</title>
        <authorList>
            <person name="Ronholm J."/>
            <person name="Petronella N."/>
            <person name="Kenwell R."/>
            <person name="Banerjee S."/>
        </authorList>
    </citation>
    <scope>NUCLEOTIDE SEQUENCE [LARGE SCALE GENOMIC DNA]</scope>
    <source>
        <strain evidence="2 3">HS-06-05</strain>
    </source>
</reference>
<dbReference type="Gene3D" id="3.90.105.50">
    <property type="match status" value="1"/>
</dbReference>
<protein>
    <submittedName>
        <fullName evidence="2">Excisionase</fullName>
    </submittedName>
</protein>
<organism evidence="2 3">
    <name type="scientific">Vibrio parahaemolyticus</name>
    <dbReference type="NCBI Taxonomy" id="670"/>
    <lineage>
        <taxon>Bacteria</taxon>
        <taxon>Pseudomonadati</taxon>
        <taxon>Pseudomonadota</taxon>
        <taxon>Gammaproteobacteria</taxon>
        <taxon>Vibrionales</taxon>
        <taxon>Vibrionaceae</taxon>
        <taxon>Vibrio</taxon>
    </lineage>
</organism>
<name>A0AAW3IUD3_VIBPH</name>
<dbReference type="InterPro" id="IPR041657">
    <property type="entry name" value="HTH_17"/>
</dbReference>
<dbReference type="GO" id="GO:0003677">
    <property type="term" value="F:DNA binding"/>
    <property type="evidence" value="ECO:0007669"/>
    <property type="project" value="InterPro"/>
</dbReference>
<sequence length="83" mass="9634">MTEKQIAELLTSIKSLTNQTKEIMTISECSLYTGLSKSYLYKLTHKEKIPFSKPLGKRVYFERSKIDQWLLRNNKGGFDEASQ</sequence>
<dbReference type="RefSeq" id="WP_025550521.1">
    <property type="nucleotide sequence ID" value="NZ_CANUIQ010000002.1"/>
</dbReference>
<evidence type="ECO:0000313" key="2">
    <source>
        <dbReference type="EMBL" id="KOY32155.1"/>
    </source>
</evidence>
<dbReference type="InterPro" id="IPR010093">
    <property type="entry name" value="SinI_DNA-bd"/>
</dbReference>
<comment type="caution">
    <text evidence="2">The sequence shown here is derived from an EMBL/GenBank/DDBJ whole genome shotgun (WGS) entry which is preliminary data.</text>
</comment>
<dbReference type="AlphaFoldDB" id="A0AAW3IUD3"/>
<gene>
    <name evidence="2" type="ORF">ACX05_12650</name>
</gene>
<accession>A0AAW3IUD3</accession>
<evidence type="ECO:0000259" key="1">
    <source>
        <dbReference type="Pfam" id="PF12728"/>
    </source>
</evidence>
<dbReference type="NCBIfam" id="TIGR01764">
    <property type="entry name" value="excise"/>
    <property type="match status" value="1"/>
</dbReference>
<dbReference type="EMBL" id="LIRS01000068">
    <property type="protein sequence ID" value="KOY32155.1"/>
    <property type="molecule type" value="Genomic_DNA"/>
</dbReference>
<dbReference type="Proteomes" id="UP000037697">
    <property type="component" value="Unassembled WGS sequence"/>
</dbReference>
<evidence type="ECO:0000313" key="3">
    <source>
        <dbReference type="Proteomes" id="UP000037697"/>
    </source>
</evidence>
<dbReference type="Pfam" id="PF12728">
    <property type="entry name" value="HTH_17"/>
    <property type="match status" value="1"/>
</dbReference>
<feature type="domain" description="Helix-turn-helix" evidence="1">
    <location>
        <begin position="24"/>
        <end position="73"/>
    </location>
</feature>
<proteinExistence type="predicted"/>